<evidence type="ECO:0000313" key="9">
    <source>
        <dbReference type="EMBL" id="KAA8917348.1"/>
    </source>
</evidence>
<dbReference type="GO" id="GO:0006357">
    <property type="term" value="P:regulation of transcription by RNA polymerase II"/>
    <property type="evidence" value="ECO:0007669"/>
    <property type="project" value="InterPro"/>
</dbReference>
<name>A0A642VD89_9ASCO</name>
<comment type="function">
    <text evidence="8">Component of the Mediator complex, a coactivator involved in the regulated transcription of nearly all RNA polymerase II-dependent genes. Mediator functions as a bridge to convey information from gene-specific regulatory proteins to the basal RNA polymerase II transcription machinery. Mediator is recruited to promoters by direct interactions with regulatory proteins and serves as a scaffold for the assembly of a functional preinitiation complex with RNA polymerase II and the general transcription factors.</text>
</comment>
<evidence type="ECO:0000256" key="7">
    <source>
        <dbReference type="ARBA" id="ARBA00032012"/>
    </source>
</evidence>
<dbReference type="OrthoDB" id="5348092at2759"/>
<accession>A0A642VD89</accession>
<dbReference type="GO" id="GO:0003712">
    <property type="term" value="F:transcription coregulator activity"/>
    <property type="evidence" value="ECO:0007669"/>
    <property type="project" value="InterPro"/>
</dbReference>
<keyword evidence="6 8" id="KW-0539">Nucleus</keyword>
<dbReference type="Gene3D" id="2.40.320.10">
    <property type="entry name" value="Hypothetical Protein Pfu-838710-001"/>
    <property type="match status" value="1"/>
</dbReference>
<dbReference type="AlphaFoldDB" id="A0A642VD89"/>
<reference evidence="9" key="1">
    <citation type="journal article" date="2019" name="G3 (Bethesda)">
        <title>Genome Assemblies of Two Rare Opportunistic Yeast Pathogens: Diutina rugosa (syn. Candida rugosa) and Trichomonascus ciferrii (syn. Candida ciferrii).</title>
        <authorList>
            <person name="Mixao V."/>
            <person name="Saus E."/>
            <person name="Hansen A.P."/>
            <person name="Lass-Florl C."/>
            <person name="Gabaldon T."/>
        </authorList>
    </citation>
    <scope>NUCLEOTIDE SEQUENCE</scope>
    <source>
        <strain evidence="9">CBS 4856</strain>
    </source>
</reference>
<keyword evidence="8" id="KW-0010">Activator</keyword>
<keyword evidence="4 8" id="KW-0805">Transcription regulation</keyword>
<sequence length="234" mass="26855">MSQQQQLSLHGFIPDAEVKISLHTLHAICGMPPQRIFEHCIVWVPKNPFKPVMGAGQVNQIEQYRITSSADISKEETEPKVVGFHENPDVLQKRRWTLQIHEIPEAGKRKVTSQSILTSTIVDGDEPFNFMDKLGYKYSYEYWQRGYRFILGDIVLTLFRICIQDTSSTDEIKPLKLLDPSGRWTMKAHINVRQLTDMEGINNATSQLEKLQTDLTGVVDLVMPDRNCLNTRIK</sequence>
<dbReference type="InterPro" id="IPR019095">
    <property type="entry name" value="Mediator_Med18"/>
</dbReference>
<comment type="similarity">
    <text evidence="2 8">Belongs to the Mediator complex subunit 18 family.</text>
</comment>
<dbReference type="VEuPathDB" id="FungiDB:TRICI_000503"/>
<evidence type="ECO:0000256" key="2">
    <source>
        <dbReference type="ARBA" id="ARBA00009814"/>
    </source>
</evidence>
<dbReference type="PANTHER" id="PTHR13321">
    <property type="entry name" value="MEDIATOR OF RNA POLYMERASE II TRANSCRIPTION, SUBUNIT 18"/>
    <property type="match status" value="1"/>
</dbReference>
<protein>
    <recommendedName>
        <fullName evidence="3 8">Mediator of RNA polymerase II transcription subunit 18</fullName>
    </recommendedName>
    <alternativeName>
        <fullName evidence="7 8">Mediator complex subunit 18</fullName>
    </alternativeName>
</protein>
<dbReference type="Pfam" id="PF09637">
    <property type="entry name" value="Med18"/>
    <property type="match status" value="1"/>
</dbReference>
<dbReference type="GO" id="GO:0006369">
    <property type="term" value="P:termination of RNA polymerase II transcription"/>
    <property type="evidence" value="ECO:0007669"/>
    <property type="project" value="TreeGrafter"/>
</dbReference>
<comment type="caution">
    <text evidence="9">The sequence shown here is derived from an EMBL/GenBank/DDBJ whole genome shotgun (WGS) entry which is preliminary data.</text>
</comment>
<organism evidence="9 10">
    <name type="scientific">Trichomonascus ciferrii</name>
    <dbReference type="NCBI Taxonomy" id="44093"/>
    <lineage>
        <taxon>Eukaryota</taxon>
        <taxon>Fungi</taxon>
        <taxon>Dikarya</taxon>
        <taxon>Ascomycota</taxon>
        <taxon>Saccharomycotina</taxon>
        <taxon>Dipodascomycetes</taxon>
        <taxon>Dipodascales</taxon>
        <taxon>Trichomonascaceae</taxon>
        <taxon>Trichomonascus</taxon>
        <taxon>Trichomonascus ciferrii complex</taxon>
    </lineage>
</organism>
<evidence type="ECO:0000256" key="5">
    <source>
        <dbReference type="ARBA" id="ARBA00023163"/>
    </source>
</evidence>
<dbReference type="Proteomes" id="UP000761534">
    <property type="component" value="Unassembled WGS sequence"/>
</dbReference>
<comment type="subunit">
    <text evidence="8">Component of the Mediator complex.</text>
</comment>
<dbReference type="GO" id="GO:0070847">
    <property type="term" value="C:core mediator complex"/>
    <property type="evidence" value="ECO:0007669"/>
    <property type="project" value="TreeGrafter"/>
</dbReference>
<comment type="subcellular location">
    <subcellularLocation>
        <location evidence="1 8">Nucleus</location>
    </subcellularLocation>
</comment>
<evidence type="ECO:0000256" key="4">
    <source>
        <dbReference type="ARBA" id="ARBA00023015"/>
    </source>
</evidence>
<gene>
    <name evidence="8" type="primary">MED18</name>
    <name evidence="9" type="ORF">TRICI_000503</name>
</gene>
<evidence type="ECO:0000256" key="3">
    <source>
        <dbReference type="ARBA" id="ARBA00019612"/>
    </source>
</evidence>
<evidence type="ECO:0000256" key="8">
    <source>
        <dbReference type="RuleBase" id="RU364150"/>
    </source>
</evidence>
<evidence type="ECO:0000256" key="6">
    <source>
        <dbReference type="ARBA" id="ARBA00023242"/>
    </source>
</evidence>
<proteinExistence type="inferred from homology"/>
<dbReference type="GO" id="GO:0016592">
    <property type="term" value="C:mediator complex"/>
    <property type="evidence" value="ECO:0007669"/>
    <property type="project" value="InterPro"/>
</dbReference>
<dbReference type="EMBL" id="SWFS01000043">
    <property type="protein sequence ID" value="KAA8917348.1"/>
    <property type="molecule type" value="Genomic_DNA"/>
</dbReference>
<keyword evidence="10" id="KW-1185">Reference proteome</keyword>
<keyword evidence="5 8" id="KW-0804">Transcription</keyword>
<evidence type="ECO:0000313" key="10">
    <source>
        <dbReference type="Proteomes" id="UP000761534"/>
    </source>
</evidence>
<dbReference type="PANTHER" id="PTHR13321:SF2">
    <property type="entry name" value="MEDIATOR OF RNA POLYMERASE II TRANSCRIPTION SUBUNIT 18"/>
    <property type="match status" value="1"/>
</dbReference>
<evidence type="ECO:0000256" key="1">
    <source>
        <dbReference type="ARBA" id="ARBA00004123"/>
    </source>
</evidence>